<evidence type="ECO:0000256" key="3">
    <source>
        <dbReference type="SAM" id="SignalP"/>
    </source>
</evidence>
<dbReference type="Gene3D" id="1.20.59.10">
    <property type="entry name" value="Chorismate mutase"/>
    <property type="match status" value="1"/>
</dbReference>
<dbReference type="HOGENOM" id="CLU_2206193_0_0_6"/>
<gene>
    <name evidence="5" type="ORF">LO80_01955</name>
</gene>
<reference evidence="5 6" key="1">
    <citation type="submission" date="2014-10" db="EMBL/GenBank/DDBJ databases">
        <title>Whole genome sequence of Francisella endociliophora strain FSC1006, isolated from a laboratory culture of the marine ciliate Euplotes raikovi.</title>
        <authorList>
            <person name="Granberg M."/>
            <person name="Backman S."/>
            <person name="Lundmark E."/>
            <person name="Nilsson E."/>
            <person name="Karlsson E."/>
            <person name="Thelaus J."/>
            <person name="Ohrman C."/>
            <person name="Larkeryd A."/>
            <person name="Stenberg P."/>
        </authorList>
    </citation>
    <scope>NUCLEOTIDE SEQUENCE [LARGE SCALE GENOMIC DNA]</scope>
    <source>
        <strain evidence="5 6">FSC1006</strain>
    </source>
</reference>
<dbReference type="Proteomes" id="UP000029672">
    <property type="component" value="Chromosome"/>
</dbReference>
<evidence type="ECO:0000256" key="2">
    <source>
        <dbReference type="ARBA" id="ARBA00023235"/>
    </source>
</evidence>
<dbReference type="InterPro" id="IPR036979">
    <property type="entry name" value="CM_dom_sf"/>
</dbReference>
<dbReference type="KEGG" id="frf:LO80_01955"/>
<dbReference type="PANTHER" id="PTHR38041:SF1">
    <property type="entry name" value="CHORISMATE MUTASE"/>
    <property type="match status" value="1"/>
</dbReference>
<dbReference type="SMART" id="SM00830">
    <property type="entry name" value="CM_2"/>
    <property type="match status" value="1"/>
</dbReference>
<sequence>MKRKITIASIFYILATGLLFADTSGAVNQPIQHLRKQIDKIDEQIIKLVEKRDEVVKKLTDYKSEHNLPVISPERNVRLQKQHEILAGKYNVSQEKIDDVFKAVMTP</sequence>
<feature type="chain" id="PRO_5001930159" description="chorismate mutase" evidence="3">
    <location>
        <begin position="22"/>
        <end position="107"/>
    </location>
</feature>
<dbReference type="InterPro" id="IPR051331">
    <property type="entry name" value="Chorismate_mutase-related"/>
</dbReference>
<organism evidence="5 6">
    <name type="scientific">Candidatus Francisella endociliophora</name>
    <dbReference type="NCBI Taxonomy" id="653937"/>
    <lineage>
        <taxon>Bacteria</taxon>
        <taxon>Pseudomonadati</taxon>
        <taxon>Pseudomonadota</taxon>
        <taxon>Gammaproteobacteria</taxon>
        <taxon>Thiotrichales</taxon>
        <taxon>Francisellaceae</taxon>
        <taxon>Francisella</taxon>
    </lineage>
</organism>
<dbReference type="RefSeq" id="WP_040008081.1">
    <property type="nucleotide sequence ID" value="NZ_CP009574.1"/>
</dbReference>
<keyword evidence="3" id="KW-0732">Signal</keyword>
<dbReference type="Pfam" id="PF01817">
    <property type="entry name" value="CM_2"/>
    <property type="match status" value="1"/>
</dbReference>
<dbReference type="SUPFAM" id="SSF48600">
    <property type="entry name" value="Chorismate mutase II"/>
    <property type="match status" value="1"/>
</dbReference>
<dbReference type="GO" id="GO:0009697">
    <property type="term" value="P:salicylic acid biosynthetic process"/>
    <property type="evidence" value="ECO:0007669"/>
    <property type="project" value="TreeGrafter"/>
</dbReference>
<dbReference type="GO" id="GO:0004106">
    <property type="term" value="F:chorismate mutase activity"/>
    <property type="evidence" value="ECO:0007669"/>
    <property type="project" value="UniProtKB-EC"/>
</dbReference>
<evidence type="ECO:0000313" key="5">
    <source>
        <dbReference type="EMBL" id="AIT08863.1"/>
    </source>
</evidence>
<evidence type="ECO:0000259" key="4">
    <source>
        <dbReference type="PROSITE" id="PS51168"/>
    </source>
</evidence>
<dbReference type="PANTHER" id="PTHR38041">
    <property type="entry name" value="CHORISMATE MUTASE"/>
    <property type="match status" value="1"/>
</dbReference>
<feature type="signal peptide" evidence="3">
    <location>
        <begin position="1"/>
        <end position="21"/>
    </location>
</feature>
<keyword evidence="2" id="KW-0413">Isomerase</keyword>
<accession>A0A097EMT3</accession>
<dbReference type="GO" id="GO:0046417">
    <property type="term" value="P:chorismate metabolic process"/>
    <property type="evidence" value="ECO:0007669"/>
    <property type="project" value="InterPro"/>
</dbReference>
<dbReference type="EMBL" id="CP009574">
    <property type="protein sequence ID" value="AIT08863.1"/>
    <property type="molecule type" value="Genomic_DNA"/>
</dbReference>
<protein>
    <recommendedName>
        <fullName evidence="1">chorismate mutase</fullName>
        <ecNumber evidence="1">5.4.99.5</ecNumber>
    </recommendedName>
</protein>
<dbReference type="PROSITE" id="PS51168">
    <property type="entry name" value="CHORISMATE_MUT_2"/>
    <property type="match status" value="1"/>
</dbReference>
<evidence type="ECO:0000313" key="6">
    <source>
        <dbReference type="Proteomes" id="UP000029672"/>
    </source>
</evidence>
<dbReference type="STRING" id="1547445.LO80_01955"/>
<dbReference type="EC" id="5.4.99.5" evidence="1"/>
<dbReference type="InterPro" id="IPR036263">
    <property type="entry name" value="Chorismate_II_sf"/>
</dbReference>
<evidence type="ECO:0000256" key="1">
    <source>
        <dbReference type="ARBA" id="ARBA00012404"/>
    </source>
</evidence>
<dbReference type="InterPro" id="IPR002701">
    <property type="entry name" value="CM_II_prokaryot"/>
</dbReference>
<proteinExistence type="predicted"/>
<feature type="domain" description="Chorismate mutase" evidence="4">
    <location>
        <begin position="25"/>
        <end position="107"/>
    </location>
</feature>
<name>A0A097EMT3_9GAMM</name>
<keyword evidence="6" id="KW-1185">Reference proteome</keyword>
<dbReference type="OrthoDB" id="5605290at2"/>
<dbReference type="AlphaFoldDB" id="A0A097EMT3"/>